<comment type="function">
    <text evidence="1">This protein may play a role in the biosynthesis of the prosthetic group of nitrogenase (FeMo cofactor).</text>
</comment>
<dbReference type="InterPro" id="IPR000318">
    <property type="entry name" value="Nase_comp1_CS"/>
</dbReference>
<dbReference type="RefSeq" id="WP_109942297.1">
    <property type="nucleotide sequence ID" value="NZ_CP176366.1"/>
</dbReference>
<dbReference type="GO" id="GO:0016163">
    <property type="term" value="F:nitrogenase activity"/>
    <property type="evidence" value="ECO:0007669"/>
    <property type="project" value="InterPro"/>
</dbReference>
<keyword evidence="5 6" id="KW-0535">Nitrogen fixation</keyword>
<evidence type="ECO:0000256" key="2">
    <source>
        <dbReference type="ARBA" id="ARBA00005155"/>
    </source>
</evidence>
<evidence type="ECO:0000313" key="8">
    <source>
        <dbReference type="EMBL" id="PWR69878.1"/>
    </source>
</evidence>
<protein>
    <recommendedName>
        <fullName evidence="4">Nitrogenase iron-molybdenum cofactor biosynthesis protein NifE</fullName>
    </recommendedName>
</protein>
<evidence type="ECO:0000259" key="7">
    <source>
        <dbReference type="Pfam" id="PF00148"/>
    </source>
</evidence>
<dbReference type="GeneID" id="97608384"/>
<reference evidence="8 9" key="1">
    <citation type="submission" date="2018-05" db="EMBL/GenBank/DDBJ databases">
        <title>Draft genome of Methanospirillum stamsii Pt1.</title>
        <authorList>
            <person name="Dueholm M.S."/>
            <person name="Nielsen P.H."/>
            <person name="Bakmann L.F."/>
            <person name="Otzen D.E."/>
        </authorList>
    </citation>
    <scope>NUCLEOTIDE SEQUENCE [LARGE SCALE GENOMIC DNA]</scope>
    <source>
        <strain evidence="8 9">Pt1</strain>
    </source>
</reference>
<gene>
    <name evidence="8" type="primary">nifE</name>
    <name evidence="8" type="ORF">DLD82_16830</name>
</gene>
<dbReference type="AlphaFoldDB" id="A0A2V2N004"/>
<dbReference type="OrthoDB" id="61861at2157"/>
<comment type="caution">
    <text evidence="8">The sequence shown here is derived from an EMBL/GenBank/DDBJ whole genome shotgun (WGS) entry which is preliminary data.</text>
</comment>
<dbReference type="Proteomes" id="UP000245934">
    <property type="component" value="Unassembled WGS sequence"/>
</dbReference>
<dbReference type="SUPFAM" id="SSF53807">
    <property type="entry name" value="Helical backbone' metal receptor"/>
    <property type="match status" value="1"/>
</dbReference>
<dbReference type="GO" id="GO:0065003">
    <property type="term" value="P:protein-containing complex assembly"/>
    <property type="evidence" value="ECO:0007669"/>
    <property type="project" value="InterPro"/>
</dbReference>
<dbReference type="InterPro" id="IPR005973">
    <property type="entry name" value="NifE"/>
</dbReference>
<evidence type="ECO:0000256" key="6">
    <source>
        <dbReference type="RuleBase" id="RU004021"/>
    </source>
</evidence>
<evidence type="ECO:0000256" key="3">
    <source>
        <dbReference type="ARBA" id="ARBA00011002"/>
    </source>
</evidence>
<dbReference type="Pfam" id="PF00148">
    <property type="entry name" value="Oxidored_nitro"/>
    <property type="match status" value="1"/>
</dbReference>
<name>A0A2V2N004_9EURY</name>
<comment type="similarity">
    <text evidence="3 6">Belongs to the NifD/NifK/NifE/NifN family.</text>
</comment>
<dbReference type="PANTHER" id="PTHR42956">
    <property type="entry name" value="NITROGENASE IRON-MOLYBDENUM COFACTOR BIOSYNTHESIS PROTEIN NIFE"/>
    <property type="match status" value="1"/>
</dbReference>
<evidence type="ECO:0000256" key="4">
    <source>
        <dbReference type="ARBA" id="ARBA00013280"/>
    </source>
</evidence>
<evidence type="ECO:0000256" key="1">
    <source>
        <dbReference type="ARBA" id="ARBA00003171"/>
    </source>
</evidence>
<dbReference type="PROSITE" id="PS00699">
    <property type="entry name" value="NITROGENASE_1_1"/>
    <property type="match status" value="1"/>
</dbReference>
<dbReference type="UniPathway" id="UPA00782"/>
<dbReference type="EMBL" id="QGMZ01000051">
    <property type="protein sequence ID" value="PWR69878.1"/>
    <property type="molecule type" value="Genomic_DNA"/>
</dbReference>
<comment type="pathway">
    <text evidence="2">Cofactor biosynthesis; Fe-Mo cofactor biosynthesis.</text>
</comment>
<evidence type="ECO:0000313" key="9">
    <source>
        <dbReference type="Proteomes" id="UP000245934"/>
    </source>
</evidence>
<feature type="domain" description="Nitrogenase/oxidoreductase component 1" evidence="7">
    <location>
        <begin position="50"/>
        <end position="446"/>
    </location>
</feature>
<sequence>MEITCSQVIGGTNSPCLAERQNSIITAGKTKNRIHCADDSIAGAVSQRACVFCGARVVLNPITDAAHLVHGPVGCASYTWDIRGSLSSGSEMFRNSFSTDLKERDVIFGGEKKLTLCIDEIVQKNSPPAIFVYATCVVGIIGDDIIAVCKAASQKHGIDVIPVESSGFISGNKIIGYRAAGNALIHLITPKEGEIIQKTKKINFLGEYNLGGEKWLVERYLREMGIEINVACTGDSTVASLKQVPGGFLNLVQCTGSMHYVARLLEEEFGTPYIDVNFFGAYNTSDSLRRIAQEYGEPHMIEAAEHLIERETERIRPEIEYYRTKLTGKRAAIYVGGAFKALAIIRQLRELGVEIVFCGTQTGKPEDYEQIHGMLNPGTVMVDDANPAEIERFLIEKKVDIMAGGVKERTLAHKLGVGFVDHNHDRKDCLAGFDGAINFAHEVYVTCCSPVWKQIRAHPDWEVYHE</sequence>
<dbReference type="Gene3D" id="3.40.50.1980">
    <property type="entry name" value="Nitrogenase molybdenum iron protein domain"/>
    <property type="match status" value="1"/>
</dbReference>
<dbReference type="NCBIfam" id="TIGR01283">
    <property type="entry name" value="nifE"/>
    <property type="match status" value="1"/>
</dbReference>
<dbReference type="InterPro" id="IPR000510">
    <property type="entry name" value="Nase/OxRdtase_comp1"/>
</dbReference>
<dbReference type="InterPro" id="IPR049939">
    <property type="entry name" value="NifE-like"/>
</dbReference>
<proteinExistence type="inferred from homology"/>
<evidence type="ECO:0000256" key="5">
    <source>
        <dbReference type="ARBA" id="ARBA00023231"/>
    </source>
</evidence>
<organism evidence="8 9">
    <name type="scientific">Methanospirillum stamsii</name>
    <dbReference type="NCBI Taxonomy" id="1277351"/>
    <lineage>
        <taxon>Archaea</taxon>
        <taxon>Methanobacteriati</taxon>
        <taxon>Methanobacteriota</taxon>
        <taxon>Stenosarchaea group</taxon>
        <taxon>Methanomicrobia</taxon>
        <taxon>Methanomicrobiales</taxon>
        <taxon>Methanospirillaceae</taxon>
        <taxon>Methanospirillum</taxon>
    </lineage>
</organism>
<dbReference type="Gene3D" id="3.40.50.12380">
    <property type="entry name" value="Nitrogenase MoFe cofactor biosynthesis protein NifE, C-terminal"/>
    <property type="match status" value="1"/>
</dbReference>
<dbReference type="PANTHER" id="PTHR42956:SF1">
    <property type="entry name" value="NITROGENASE IRON-MOLYBDENUM COFACTOR BIOSYNTHESIS PROTEIN NIFE"/>
    <property type="match status" value="1"/>
</dbReference>
<accession>A0A2V2N004</accession>
<keyword evidence="9" id="KW-1185">Reference proteome</keyword>
<dbReference type="PROSITE" id="PS00090">
    <property type="entry name" value="NITROGENASE_1_2"/>
    <property type="match status" value="1"/>
</dbReference>